<proteinExistence type="predicted"/>
<dbReference type="EMBL" id="AMZH03001788">
    <property type="protein sequence ID" value="RRT77978.1"/>
    <property type="molecule type" value="Genomic_DNA"/>
</dbReference>
<sequence length="215" mass="24447">MHRGSPGMHRGSPEDDRDLSRVRRKLPGRSLGPLGWNLPKYPSRIRGVDREDEIWSISTELSFDRDQGHELSQRQEWDHVVPLVLHSDRAYSSCMVPKTKGASRHMHLISKMYLIEKLSPMEETLSYRGMIRVTGELDCSSANIRLRESDKSEDKAEGETFVQLSIPCSHGGRALVVKGAEEVENADANSKYQDRVEGQRPRNFIRPVSMGFSSR</sequence>
<reference evidence="2 3" key="1">
    <citation type="journal article" date="2014" name="Agronomy (Basel)">
        <title>A Draft Genome Sequence for Ensete ventricosum, the Drought-Tolerant Tree Against Hunger.</title>
        <authorList>
            <person name="Harrison J."/>
            <person name="Moore K.A."/>
            <person name="Paszkiewicz K."/>
            <person name="Jones T."/>
            <person name="Grant M."/>
            <person name="Ambacheew D."/>
            <person name="Muzemil S."/>
            <person name="Studholme D.J."/>
        </authorList>
    </citation>
    <scope>NUCLEOTIDE SEQUENCE [LARGE SCALE GENOMIC DNA]</scope>
</reference>
<comment type="caution">
    <text evidence="2">The sequence shown here is derived from an EMBL/GenBank/DDBJ whole genome shotgun (WGS) entry which is preliminary data.</text>
</comment>
<dbReference type="AlphaFoldDB" id="A0A427AP35"/>
<name>A0A427AP35_ENSVE</name>
<feature type="compositionally biased region" description="Basic and acidic residues" evidence="1">
    <location>
        <begin position="11"/>
        <end position="21"/>
    </location>
</feature>
<dbReference type="Proteomes" id="UP000287651">
    <property type="component" value="Unassembled WGS sequence"/>
</dbReference>
<protein>
    <submittedName>
        <fullName evidence="2">Uncharacterized protein</fullName>
    </submittedName>
</protein>
<accession>A0A427AP35</accession>
<evidence type="ECO:0000313" key="3">
    <source>
        <dbReference type="Proteomes" id="UP000287651"/>
    </source>
</evidence>
<organism evidence="2 3">
    <name type="scientific">Ensete ventricosum</name>
    <name type="common">Abyssinian banana</name>
    <name type="synonym">Musa ensete</name>
    <dbReference type="NCBI Taxonomy" id="4639"/>
    <lineage>
        <taxon>Eukaryota</taxon>
        <taxon>Viridiplantae</taxon>
        <taxon>Streptophyta</taxon>
        <taxon>Embryophyta</taxon>
        <taxon>Tracheophyta</taxon>
        <taxon>Spermatophyta</taxon>
        <taxon>Magnoliopsida</taxon>
        <taxon>Liliopsida</taxon>
        <taxon>Zingiberales</taxon>
        <taxon>Musaceae</taxon>
        <taxon>Ensete</taxon>
    </lineage>
</organism>
<evidence type="ECO:0000256" key="1">
    <source>
        <dbReference type="SAM" id="MobiDB-lite"/>
    </source>
</evidence>
<evidence type="ECO:0000313" key="2">
    <source>
        <dbReference type="EMBL" id="RRT77978.1"/>
    </source>
</evidence>
<gene>
    <name evidence="2" type="ORF">B296_00020114</name>
</gene>
<feature type="region of interest" description="Disordered" evidence="1">
    <location>
        <begin position="1"/>
        <end position="27"/>
    </location>
</feature>